<feature type="domain" description="EF-hand" evidence="4">
    <location>
        <begin position="113"/>
        <end position="148"/>
    </location>
</feature>
<dbReference type="SMART" id="SM00054">
    <property type="entry name" value="EFh"/>
    <property type="match status" value="1"/>
</dbReference>
<keyword evidence="3" id="KW-0175">Coiled coil</keyword>
<dbReference type="Gene3D" id="1.20.5.430">
    <property type="match status" value="1"/>
</dbReference>
<dbReference type="PROSITE" id="PS50222">
    <property type="entry name" value="EF_HAND_2"/>
    <property type="match status" value="1"/>
</dbReference>
<evidence type="ECO:0000259" key="4">
    <source>
        <dbReference type="PROSITE" id="PS50222"/>
    </source>
</evidence>
<dbReference type="AlphaFoldDB" id="A0A1I8JIH5"/>
<dbReference type="GO" id="GO:0005509">
    <property type="term" value="F:calcium ion binding"/>
    <property type="evidence" value="ECO:0007669"/>
    <property type="project" value="InterPro"/>
</dbReference>
<evidence type="ECO:0000256" key="1">
    <source>
        <dbReference type="ARBA" id="ARBA00022737"/>
    </source>
</evidence>
<reference evidence="6" key="1">
    <citation type="submission" date="2016-11" db="UniProtKB">
        <authorList>
            <consortium name="WormBaseParasite"/>
        </authorList>
    </citation>
    <scope>IDENTIFICATION</scope>
</reference>
<proteinExistence type="predicted"/>
<evidence type="ECO:0000256" key="3">
    <source>
        <dbReference type="SAM" id="Coils"/>
    </source>
</evidence>
<dbReference type="InterPro" id="IPR050145">
    <property type="entry name" value="Centrin_CML-like"/>
</dbReference>
<keyword evidence="2" id="KW-0106">Calcium</keyword>
<dbReference type="InterPro" id="IPR002048">
    <property type="entry name" value="EF_hand_dom"/>
</dbReference>
<accession>A0A1I8JIH5</accession>
<evidence type="ECO:0000256" key="2">
    <source>
        <dbReference type="ARBA" id="ARBA00022837"/>
    </source>
</evidence>
<evidence type="ECO:0000313" key="6">
    <source>
        <dbReference type="WBParaSite" id="maker-uti_cns_0047891-snap-gene-0.6-mRNA-1"/>
    </source>
</evidence>
<dbReference type="SUPFAM" id="SSF47473">
    <property type="entry name" value="EF-hand"/>
    <property type="match status" value="1"/>
</dbReference>
<dbReference type="PROSITE" id="PS00018">
    <property type="entry name" value="EF_HAND_1"/>
    <property type="match status" value="1"/>
</dbReference>
<dbReference type="Gene3D" id="1.10.238.10">
    <property type="entry name" value="EF-hand"/>
    <property type="match status" value="1"/>
</dbReference>
<organism evidence="5 6">
    <name type="scientific">Macrostomum lignano</name>
    <dbReference type="NCBI Taxonomy" id="282301"/>
    <lineage>
        <taxon>Eukaryota</taxon>
        <taxon>Metazoa</taxon>
        <taxon>Spiralia</taxon>
        <taxon>Lophotrochozoa</taxon>
        <taxon>Platyhelminthes</taxon>
        <taxon>Rhabditophora</taxon>
        <taxon>Macrostomorpha</taxon>
        <taxon>Macrostomida</taxon>
        <taxon>Macrostomidae</taxon>
        <taxon>Macrostomum</taxon>
    </lineage>
</organism>
<dbReference type="Pfam" id="PF13499">
    <property type="entry name" value="EF-hand_7"/>
    <property type="match status" value="1"/>
</dbReference>
<dbReference type="InterPro" id="IPR018247">
    <property type="entry name" value="EF_Hand_1_Ca_BS"/>
</dbReference>
<evidence type="ECO:0000313" key="5">
    <source>
        <dbReference type="Proteomes" id="UP000095280"/>
    </source>
</evidence>
<sequence length="269" mass="29315">MDAKDFRLNDGFTDGSSLFSLQRDQQQQQQRRQYGTADPQSVDELQTHVASALQSLISSFSGTTERINSRSDAVEQQLDNLERQVDSLMSQSLSFIAMTADPPADILMRISGELAAELQEAFGHLDQDGDGQIGESDLLAAMRAFRVPGASQEMAREWLQYARDGATGTLGYPEFVTRVCRGLTDRTGGERRRTLGQAFQLLAEVQSSGKMVWSASSLANCLTGLGEPTESQLTGWMLAEAVANGSAEGQASGEINFRDFIRLTLGGFE</sequence>
<dbReference type="WBParaSite" id="maker-uti_cns_0047891-snap-gene-0.6-mRNA-1">
    <property type="protein sequence ID" value="maker-uti_cns_0047891-snap-gene-0.6-mRNA-1"/>
    <property type="gene ID" value="maker-uti_cns_0047891-snap-gene-0.6"/>
</dbReference>
<dbReference type="Proteomes" id="UP000095280">
    <property type="component" value="Unplaced"/>
</dbReference>
<name>A0A1I8JIH5_9PLAT</name>
<keyword evidence="5" id="KW-1185">Reference proteome</keyword>
<protein>
    <submittedName>
        <fullName evidence="6">EF-hand domain-containing protein</fullName>
    </submittedName>
</protein>
<dbReference type="PANTHER" id="PTHR23050">
    <property type="entry name" value="CALCIUM BINDING PROTEIN"/>
    <property type="match status" value="1"/>
</dbReference>
<feature type="coiled-coil region" evidence="3">
    <location>
        <begin position="64"/>
        <end position="91"/>
    </location>
</feature>
<dbReference type="InterPro" id="IPR011992">
    <property type="entry name" value="EF-hand-dom_pair"/>
</dbReference>
<keyword evidence="1" id="KW-0677">Repeat</keyword>